<organism evidence="3 4">
    <name type="scientific">Nesterenkonia rhizosphaerae</name>
    <dbReference type="NCBI Taxonomy" id="1348272"/>
    <lineage>
        <taxon>Bacteria</taxon>
        <taxon>Bacillati</taxon>
        <taxon>Actinomycetota</taxon>
        <taxon>Actinomycetes</taxon>
        <taxon>Micrococcales</taxon>
        <taxon>Micrococcaceae</taxon>
        <taxon>Nesterenkonia</taxon>
    </lineage>
</organism>
<dbReference type="EMBL" id="BAABLW010000007">
    <property type="protein sequence ID" value="GAA4920655.1"/>
    <property type="molecule type" value="Genomic_DNA"/>
</dbReference>
<evidence type="ECO:0000256" key="1">
    <source>
        <dbReference type="SAM" id="MobiDB-lite"/>
    </source>
</evidence>
<name>A0ABP9FWS8_9MICC</name>
<feature type="transmembrane region" description="Helical" evidence="2">
    <location>
        <begin position="111"/>
        <end position="131"/>
    </location>
</feature>
<dbReference type="Proteomes" id="UP001500368">
    <property type="component" value="Unassembled WGS sequence"/>
</dbReference>
<keyword evidence="2" id="KW-1133">Transmembrane helix</keyword>
<feature type="transmembrane region" description="Helical" evidence="2">
    <location>
        <begin position="188"/>
        <end position="207"/>
    </location>
</feature>
<proteinExistence type="predicted"/>
<keyword evidence="2" id="KW-0472">Membrane</keyword>
<comment type="caution">
    <text evidence="3">The sequence shown here is derived from an EMBL/GenBank/DDBJ whole genome shotgun (WGS) entry which is preliminary data.</text>
</comment>
<gene>
    <name evidence="3" type="ORF">GCM10025790_15950</name>
</gene>
<evidence type="ECO:0000313" key="4">
    <source>
        <dbReference type="Proteomes" id="UP001500368"/>
    </source>
</evidence>
<keyword evidence="2" id="KW-0812">Transmembrane</keyword>
<evidence type="ECO:0000256" key="2">
    <source>
        <dbReference type="SAM" id="Phobius"/>
    </source>
</evidence>
<keyword evidence="4" id="KW-1185">Reference proteome</keyword>
<feature type="transmembrane region" description="Helical" evidence="2">
    <location>
        <begin position="44"/>
        <end position="65"/>
    </location>
</feature>
<evidence type="ECO:0008006" key="5">
    <source>
        <dbReference type="Google" id="ProtNLM"/>
    </source>
</evidence>
<reference evidence="4" key="1">
    <citation type="journal article" date="2019" name="Int. J. Syst. Evol. Microbiol.">
        <title>The Global Catalogue of Microorganisms (GCM) 10K type strain sequencing project: providing services to taxonomists for standard genome sequencing and annotation.</title>
        <authorList>
            <consortium name="The Broad Institute Genomics Platform"/>
            <consortium name="The Broad Institute Genome Sequencing Center for Infectious Disease"/>
            <person name="Wu L."/>
            <person name="Ma J."/>
        </authorList>
    </citation>
    <scope>NUCLEOTIDE SEQUENCE [LARGE SCALE GENOMIC DNA]</scope>
    <source>
        <strain evidence="4">JCM 19129</strain>
    </source>
</reference>
<dbReference type="RefSeq" id="WP_345477520.1">
    <property type="nucleotide sequence ID" value="NZ_BAABLW010000007.1"/>
</dbReference>
<evidence type="ECO:0000313" key="3">
    <source>
        <dbReference type="EMBL" id="GAA4920655.1"/>
    </source>
</evidence>
<feature type="transmembrane region" description="Helical" evidence="2">
    <location>
        <begin position="143"/>
        <end position="168"/>
    </location>
</feature>
<accession>A0ABP9FWS8</accession>
<sequence length="241" mass="26744">MSVGKTPEPVVAEKNPTTEPSTLKGRLGAKWSSFYERHTTLAQFVLFFVISNGVTALQLALMPVFRWMFSYTDLVHQNFQVLPVGENPDGSTFFIFDYPGGAFSDGGAGGLGYFLAVQITILIAQVINFFMQRSVTFRSNSSIWWAAMWYLIAYVVITFAAAAAQGFYRAPLYDFFIDNLGWGSAGETTADVLTMVINAAIQFWVFFPIFKLIFRQVPEAPEVSEDMMASPSGERSGAPQK</sequence>
<protein>
    <recommendedName>
        <fullName evidence="5">GtrA-like protein domain-containing protein</fullName>
    </recommendedName>
</protein>
<feature type="region of interest" description="Disordered" evidence="1">
    <location>
        <begin position="1"/>
        <end position="23"/>
    </location>
</feature>